<dbReference type="EMBL" id="UINC01166053">
    <property type="protein sequence ID" value="SVD67795.1"/>
    <property type="molecule type" value="Genomic_DNA"/>
</dbReference>
<name>A0A382XB19_9ZZZZ</name>
<evidence type="ECO:0000313" key="1">
    <source>
        <dbReference type="EMBL" id="SVD67795.1"/>
    </source>
</evidence>
<dbReference type="AlphaFoldDB" id="A0A382XB19"/>
<gene>
    <name evidence="1" type="ORF">METZ01_LOCUS420649</name>
</gene>
<reference evidence="1" key="1">
    <citation type="submission" date="2018-05" db="EMBL/GenBank/DDBJ databases">
        <authorList>
            <person name="Lanie J.A."/>
            <person name="Ng W.-L."/>
            <person name="Kazmierczak K.M."/>
            <person name="Andrzejewski T.M."/>
            <person name="Davidsen T.M."/>
            <person name="Wayne K.J."/>
            <person name="Tettelin H."/>
            <person name="Glass J.I."/>
            <person name="Rusch D."/>
            <person name="Podicherti R."/>
            <person name="Tsui H.-C.T."/>
            <person name="Winkler M.E."/>
        </authorList>
    </citation>
    <scope>NUCLEOTIDE SEQUENCE</scope>
</reference>
<organism evidence="1">
    <name type="scientific">marine metagenome</name>
    <dbReference type="NCBI Taxonomy" id="408172"/>
    <lineage>
        <taxon>unclassified sequences</taxon>
        <taxon>metagenomes</taxon>
        <taxon>ecological metagenomes</taxon>
    </lineage>
</organism>
<proteinExistence type="predicted"/>
<protein>
    <submittedName>
        <fullName evidence="1">Uncharacterized protein</fullName>
    </submittedName>
</protein>
<sequence>MSQLENPIETDVFVDIGKFGVASEEVVSQFRSDIERGKHWFDALLDAIGSWGITEENINGVHYKYLYDGEAFDWLRLAERLCDAVPDLLPQNEVELFLFEGKWPLPLSEEDFEKSLGAWKYSAHLNYLYGVVIEESLQFAVEEEIVKEQRAMAFPGEGFGFFEQIFVRIYDLDIDRLIARYADSVGEKFGEEFSQCEWRGFLYWLFKFRCHRQDGARLASDARKGLA</sequence>
<accession>A0A382XB19</accession>
<feature type="non-terminal residue" evidence="1">
    <location>
        <position position="227"/>
    </location>
</feature>